<dbReference type="EMBL" id="KN818235">
    <property type="protein sequence ID" value="KIL66659.1"/>
    <property type="molecule type" value="Genomic_DNA"/>
</dbReference>
<keyword evidence="2" id="KW-1185">Reference proteome</keyword>
<protein>
    <submittedName>
        <fullName evidence="1">Uncharacterized protein</fullName>
    </submittedName>
</protein>
<evidence type="ECO:0000313" key="1">
    <source>
        <dbReference type="EMBL" id="KIL66659.1"/>
    </source>
</evidence>
<sequence>MCVAPIAADNLGNSPYLYAVAGKVAGSLSTRLGMIRVAALLACSNIKETSLHTLTRPHVYIMSFMVITVVWLRESSSNSSPYDKEICI</sequence>
<accession>A0A0C2TI64</accession>
<gene>
    <name evidence="1" type="ORF">M378DRAFT_373259</name>
</gene>
<organism evidence="1 2">
    <name type="scientific">Amanita muscaria (strain Koide BX008)</name>
    <dbReference type="NCBI Taxonomy" id="946122"/>
    <lineage>
        <taxon>Eukaryota</taxon>
        <taxon>Fungi</taxon>
        <taxon>Dikarya</taxon>
        <taxon>Basidiomycota</taxon>
        <taxon>Agaricomycotina</taxon>
        <taxon>Agaricomycetes</taxon>
        <taxon>Agaricomycetidae</taxon>
        <taxon>Agaricales</taxon>
        <taxon>Pluteineae</taxon>
        <taxon>Amanitaceae</taxon>
        <taxon>Amanita</taxon>
    </lineage>
</organism>
<dbReference type="AlphaFoldDB" id="A0A0C2TI64"/>
<evidence type="ECO:0000313" key="2">
    <source>
        <dbReference type="Proteomes" id="UP000054549"/>
    </source>
</evidence>
<dbReference type="HOGENOM" id="CLU_2468565_0_0_1"/>
<reference evidence="1 2" key="1">
    <citation type="submission" date="2014-04" db="EMBL/GenBank/DDBJ databases">
        <title>Evolutionary Origins and Diversification of the Mycorrhizal Mutualists.</title>
        <authorList>
            <consortium name="DOE Joint Genome Institute"/>
            <consortium name="Mycorrhizal Genomics Consortium"/>
            <person name="Kohler A."/>
            <person name="Kuo A."/>
            <person name="Nagy L.G."/>
            <person name="Floudas D."/>
            <person name="Copeland A."/>
            <person name="Barry K.W."/>
            <person name="Cichocki N."/>
            <person name="Veneault-Fourrey C."/>
            <person name="LaButti K."/>
            <person name="Lindquist E.A."/>
            <person name="Lipzen A."/>
            <person name="Lundell T."/>
            <person name="Morin E."/>
            <person name="Murat C."/>
            <person name="Riley R."/>
            <person name="Ohm R."/>
            <person name="Sun H."/>
            <person name="Tunlid A."/>
            <person name="Henrissat B."/>
            <person name="Grigoriev I.V."/>
            <person name="Hibbett D.S."/>
            <person name="Martin F."/>
        </authorList>
    </citation>
    <scope>NUCLEOTIDE SEQUENCE [LARGE SCALE GENOMIC DNA]</scope>
    <source>
        <strain evidence="1 2">Koide BX008</strain>
    </source>
</reference>
<name>A0A0C2TI64_AMAMK</name>
<proteinExistence type="predicted"/>
<dbReference type="Proteomes" id="UP000054549">
    <property type="component" value="Unassembled WGS sequence"/>
</dbReference>
<dbReference type="InParanoid" id="A0A0C2TI64"/>